<reference evidence="1 2" key="1">
    <citation type="submission" date="2015-10" db="EMBL/GenBank/DDBJ databases">
        <title>Mycobacterium gordonae draft genome assembly.</title>
        <authorList>
            <person name="Ustinova V."/>
            <person name="Smirnova T."/>
            <person name="Blagodatskikh K."/>
            <person name="Varlamov D."/>
            <person name="Larionova E."/>
            <person name="Chernousova L."/>
        </authorList>
    </citation>
    <scope>NUCLEOTIDE SEQUENCE [LARGE SCALE GENOMIC DNA]</scope>
    <source>
        <strain evidence="1 2">CTRI 14-8773</strain>
    </source>
</reference>
<organism evidence="1 2">
    <name type="scientific">Mycobacterium gordonae</name>
    <dbReference type="NCBI Taxonomy" id="1778"/>
    <lineage>
        <taxon>Bacteria</taxon>
        <taxon>Bacillati</taxon>
        <taxon>Actinomycetota</taxon>
        <taxon>Actinomycetes</taxon>
        <taxon>Mycobacteriales</taxon>
        <taxon>Mycobacteriaceae</taxon>
        <taxon>Mycobacterium</taxon>
    </lineage>
</organism>
<proteinExistence type="predicted"/>
<dbReference type="OrthoDB" id="4724311at2"/>
<evidence type="ECO:0000313" key="2">
    <source>
        <dbReference type="Proteomes" id="UP000051677"/>
    </source>
</evidence>
<dbReference type="Proteomes" id="UP000051677">
    <property type="component" value="Unassembled WGS sequence"/>
</dbReference>
<dbReference type="RefSeq" id="WP_055576775.1">
    <property type="nucleotide sequence ID" value="NZ_CP070974.1"/>
</dbReference>
<comment type="caution">
    <text evidence="1">The sequence shown here is derived from an EMBL/GenBank/DDBJ whole genome shotgun (WGS) entry which is preliminary data.</text>
</comment>
<evidence type="ECO:0000313" key="1">
    <source>
        <dbReference type="EMBL" id="KQH80351.1"/>
    </source>
</evidence>
<dbReference type="AlphaFoldDB" id="A0A0Q2MKS1"/>
<sequence length="118" mass="13319">MTGMTDDEYVDIVTSGLREAKSWTAQFNDAMQRAAQQESDNEVVAAAFDADGYLRDLFIDPIAPAQYTHVELEELISAELRDGSIKQREAMRKVWDRFFGSDAPWSEIQAIAEDLETP</sequence>
<dbReference type="EMBL" id="LKTM01000028">
    <property type="protein sequence ID" value="KQH80351.1"/>
    <property type="molecule type" value="Genomic_DNA"/>
</dbReference>
<accession>A0A0Q2MKS1</accession>
<name>A0A0Q2MKS1_MYCGO</name>
<gene>
    <name evidence="1" type="ORF">AO501_26155</name>
</gene>
<protein>
    <submittedName>
        <fullName evidence="1">Uncharacterized protein</fullName>
    </submittedName>
</protein>